<dbReference type="VEuPathDB" id="FungiDB:SMAC_04339"/>
<feature type="region of interest" description="Disordered" evidence="1">
    <location>
        <begin position="1"/>
        <end position="61"/>
    </location>
</feature>
<dbReference type="Proteomes" id="UP000433876">
    <property type="component" value="Unassembled WGS sequence"/>
</dbReference>
<feature type="region of interest" description="Disordered" evidence="1">
    <location>
        <begin position="185"/>
        <end position="206"/>
    </location>
</feature>
<evidence type="ECO:0000256" key="1">
    <source>
        <dbReference type="SAM" id="MobiDB-lite"/>
    </source>
</evidence>
<dbReference type="AlphaFoldDB" id="A0A8S8ZY05"/>
<feature type="compositionally biased region" description="Acidic residues" evidence="1">
    <location>
        <begin position="193"/>
        <end position="206"/>
    </location>
</feature>
<sequence>MSNQQRPSQKSNPQGHRRHRPPPHDSTGTQPQTSQTQPVQTSQQQPSSSHLPQPNPTLTTRHSHLSPIFARKLQQLALPLAPLVQLTSGTVHPEFPQTLLNFWLLTDDQLDRLASFYHQRTPCQWTAHYPCPVSWPAGMGVEEKRRRIGRFIGLRGCESPLPSAASLSIMGLDLNIGEMGRGLKERESGHVDVDDDEDEDEDDEDAMEIDTDLDTGGQWERQGKGQQKDQQEALSKVMSSPTMAMGNEGPGISAYISELLRSTTGTTDEDIAETERRIRRAEDELDEIRRKMGWYF</sequence>
<evidence type="ECO:0000313" key="2">
    <source>
        <dbReference type="EMBL" id="KAA8635757.1"/>
    </source>
</evidence>
<feature type="compositionally biased region" description="Basic and acidic residues" evidence="1">
    <location>
        <begin position="221"/>
        <end position="231"/>
    </location>
</feature>
<dbReference type="EMBL" id="NMPR01000009">
    <property type="protein sequence ID" value="KAA8635757.1"/>
    <property type="molecule type" value="Genomic_DNA"/>
</dbReference>
<feature type="region of interest" description="Disordered" evidence="1">
    <location>
        <begin position="215"/>
        <end position="234"/>
    </location>
</feature>
<reference evidence="2 3" key="1">
    <citation type="submission" date="2017-07" db="EMBL/GenBank/DDBJ databases">
        <title>Genome sequence of the Sordaria macrospora wild type strain R19027.</title>
        <authorList>
            <person name="Nowrousian M."/>
            <person name="Teichert I."/>
            <person name="Kueck U."/>
        </authorList>
    </citation>
    <scope>NUCLEOTIDE SEQUENCE [LARGE SCALE GENOMIC DNA]</scope>
    <source>
        <strain evidence="2 3">R19027</strain>
        <tissue evidence="2">Mycelium</tissue>
    </source>
</reference>
<feature type="compositionally biased region" description="Polar residues" evidence="1">
    <location>
        <begin position="1"/>
        <end position="14"/>
    </location>
</feature>
<gene>
    <name evidence="2" type="ORF">SMACR_04339</name>
</gene>
<name>A0A8S8ZY05_SORMA</name>
<organism evidence="2 3">
    <name type="scientific">Sordaria macrospora</name>
    <dbReference type="NCBI Taxonomy" id="5147"/>
    <lineage>
        <taxon>Eukaryota</taxon>
        <taxon>Fungi</taxon>
        <taxon>Dikarya</taxon>
        <taxon>Ascomycota</taxon>
        <taxon>Pezizomycotina</taxon>
        <taxon>Sordariomycetes</taxon>
        <taxon>Sordariomycetidae</taxon>
        <taxon>Sordariales</taxon>
        <taxon>Sordariaceae</taxon>
        <taxon>Sordaria</taxon>
    </lineage>
</organism>
<feature type="compositionally biased region" description="Low complexity" evidence="1">
    <location>
        <begin position="26"/>
        <end position="52"/>
    </location>
</feature>
<proteinExistence type="predicted"/>
<accession>A0A8S8ZY05</accession>
<comment type="caution">
    <text evidence="2">The sequence shown here is derived from an EMBL/GenBank/DDBJ whole genome shotgun (WGS) entry which is preliminary data.</text>
</comment>
<evidence type="ECO:0000313" key="3">
    <source>
        <dbReference type="Proteomes" id="UP000433876"/>
    </source>
</evidence>
<protein>
    <submittedName>
        <fullName evidence="2">Uncharacterized protein</fullName>
    </submittedName>
</protein>